<accession>A0A7S2KRZ2</accession>
<protein>
    <submittedName>
        <fullName evidence="1">Uncharacterized protein</fullName>
    </submittedName>
</protein>
<proteinExistence type="predicted"/>
<organism evidence="1">
    <name type="scientific">Skeletonema marinoi</name>
    <dbReference type="NCBI Taxonomy" id="267567"/>
    <lineage>
        <taxon>Eukaryota</taxon>
        <taxon>Sar</taxon>
        <taxon>Stramenopiles</taxon>
        <taxon>Ochrophyta</taxon>
        <taxon>Bacillariophyta</taxon>
        <taxon>Coscinodiscophyceae</taxon>
        <taxon>Thalassiosirophycidae</taxon>
        <taxon>Thalassiosirales</taxon>
        <taxon>Skeletonemataceae</taxon>
        <taxon>Skeletonema</taxon>
        <taxon>Skeletonema marinoi-dohrnii complex</taxon>
    </lineage>
</organism>
<name>A0A7S2KRZ2_9STRA</name>
<reference evidence="1" key="1">
    <citation type="submission" date="2021-01" db="EMBL/GenBank/DDBJ databases">
        <authorList>
            <person name="Corre E."/>
            <person name="Pelletier E."/>
            <person name="Niang G."/>
            <person name="Scheremetjew M."/>
            <person name="Finn R."/>
            <person name="Kale V."/>
            <person name="Holt S."/>
            <person name="Cochrane G."/>
            <person name="Meng A."/>
            <person name="Brown T."/>
            <person name="Cohen L."/>
        </authorList>
    </citation>
    <scope>NUCLEOTIDE SEQUENCE</scope>
    <source>
        <strain evidence="1">SM1012Den-03</strain>
    </source>
</reference>
<sequence>MCQVPSRRAPNKGLLLTCALSFIISSIPLAAVLFVYNPYIIKEQADSSCIAPEILPEEFERAAEVKYRELERAADAQRIELVAELKMFHEENSELRKQLTDATKHFSIFRNDCGRDLARAKHGFEESYRRFEIVQGYFDKCKDQTTRLGKILIDAEKEISNLTKKLTHCNILNNKMEGEMRIMNRRNAPVNTTRIP</sequence>
<gene>
    <name evidence="1" type="ORF">SMAR0320_LOCUS4824</name>
</gene>
<dbReference type="AlphaFoldDB" id="A0A7S2KRZ2"/>
<evidence type="ECO:0000313" key="1">
    <source>
        <dbReference type="EMBL" id="CAD9585069.1"/>
    </source>
</evidence>
<dbReference type="EMBL" id="HBGZ01006847">
    <property type="protein sequence ID" value="CAD9585069.1"/>
    <property type="molecule type" value="Transcribed_RNA"/>
</dbReference>